<dbReference type="AlphaFoldDB" id="A0A0E9T9L5"/>
<sequence length="25" mass="2897">MKSLDRGKDKCGKLPWVMQTFKNAD</sequence>
<reference evidence="1" key="2">
    <citation type="journal article" date="2015" name="Fish Shellfish Immunol.">
        <title>Early steps in the European eel (Anguilla anguilla)-Vibrio vulnificus interaction in the gills: Role of the RtxA13 toxin.</title>
        <authorList>
            <person name="Callol A."/>
            <person name="Pajuelo D."/>
            <person name="Ebbesson L."/>
            <person name="Teles M."/>
            <person name="MacKenzie S."/>
            <person name="Amaro C."/>
        </authorList>
    </citation>
    <scope>NUCLEOTIDE SEQUENCE</scope>
</reference>
<accession>A0A0E9T9L5</accession>
<dbReference type="EMBL" id="GBXM01058455">
    <property type="protein sequence ID" value="JAH50122.1"/>
    <property type="molecule type" value="Transcribed_RNA"/>
</dbReference>
<proteinExistence type="predicted"/>
<reference evidence="1" key="1">
    <citation type="submission" date="2014-11" db="EMBL/GenBank/DDBJ databases">
        <authorList>
            <person name="Amaro Gonzalez C."/>
        </authorList>
    </citation>
    <scope>NUCLEOTIDE SEQUENCE</scope>
</reference>
<evidence type="ECO:0000313" key="1">
    <source>
        <dbReference type="EMBL" id="JAH50122.1"/>
    </source>
</evidence>
<name>A0A0E9T9L5_ANGAN</name>
<organism evidence="1">
    <name type="scientific">Anguilla anguilla</name>
    <name type="common">European freshwater eel</name>
    <name type="synonym">Muraena anguilla</name>
    <dbReference type="NCBI Taxonomy" id="7936"/>
    <lineage>
        <taxon>Eukaryota</taxon>
        <taxon>Metazoa</taxon>
        <taxon>Chordata</taxon>
        <taxon>Craniata</taxon>
        <taxon>Vertebrata</taxon>
        <taxon>Euteleostomi</taxon>
        <taxon>Actinopterygii</taxon>
        <taxon>Neopterygii</taxon>
        <taxon>Teleostei</taxon>
        <taxon>Anguilliformes</taxon>
        <taxon>Anguillidae</taxon>
        <taxon>Anguilla</taxon>
    </lineage>
</organism>
<protein>
    <submittedName>
        <fullName evidence="1">Uncharacterized protein</fullName>
    </submittedName>
</protein>